<reference evidence="1" key="2">
    <citation type="submission" date="2015-07" db="EMBL/GenBank/DDBJ databases">
        <authorList>
            <person name="Noorani M."/>
        </authorList>
    </citation>
    <scope>NUCLEOTIDE SEQUENCE</scope>
    <source>
        <strain evidence="1">Yugu1</strain>
    </source>
</reference>
<protein>
    <recommendedName>
        <fullName evidence="2">Reverse transcriptase zinc-binding domain-containing protein</fullName>
    </recommendedName>
</protein>
<dbReference type="OrthoDB" id="690579at2759"/>
<dbReference type="AlphaFoldDB" id="A0A368S9J1"/>
<feature type="non-terminal residue" evidence="1">
    <location>
        <position position="1"/>
    </location>
</feature>
<sequence>VEEDISHLFFECPFAISCWQKLGIHWQQSTCLHDRIARTRQAMQLPYFMVIFIIAAWELWNLRNGKIFEGNSVTMNLWTVRFKKQIIRQLHRVKDDFRPIVIQWLETIM</sequence>
<evidence type="ECO:0008006" key="2">
    <source>
        <dbReference type="Google" id="ProtNLM"/>
    </source>
</evidence>
<evidence type="ECO:0000313" key="1">
    <source>
        <dbReference type="EMBL" id="RCV38510.1"/>
    </source>
</evidence>
<proteinExistence type="predicted"/>
<reference evidence="1" key="1">
    <citation type="journal article" date="2012" name="Nat. Biotechnol.">
        <title>Reference genome sequence of the model plant Setaria.</title>
        <authorList>
            <person name="Bennetzen J.L."/>
            <person name="Schmutz J."/>
            <person name="Wang H."/>
            <person name="Percifield R."/>
            <person name="Hawkins J."/>
            <person name="Pontaroli A.C."/>
            <person name="Estep M."/>
            <person name="Feng L."/>
            <person name="Vaughn J.N."/>
            <person name="Grimwood J."/>
            <person name="Jenkins J."/>
            <person name="Barry K."/>
            <person name="Lindquist E."/>
            <person name="Hellsten U."/>
            <person name="Deshpande S."/>
            <person name="Wang X."/>
            <person name="Wu X."/>
            <person name="Mitros T."/>
            <person name="Triplett J."/>
            <person name="Yang X."/>
            <person name="Ye C.Y."/>
            <person name="Mauro-Herrera M."/>
            <person name="Wang L."/>
            <person name="Li P."/>
            <person name="Sharma M."/>
            <person name="Sharma R."/>
            <person name="Ronald P.C."/>
            <person name="Panaud O."/>
            <person name="Kellogg E.A."/>
            <person name="Brutnell T.P."/>
            <person name="Doust A.N."/>
            <person name="Tuskan G.A."/>
            <person name="Rokhsar D."/>
            <person name="Devos K.M."/>
        </authorList>
    </citation>
    <scope>NUCLEOTIDE SEQUENCE [LARGE SCALE GENOMIC DNA]</scope>
    <source>
        <strain evidence="1">Yugu1</strain>
    </source>
</reference>
<accession>A0A368S9J1</accession>
<organism evidence="1">
    <name type="scientific">Setaria italica</name>
    <name type="common">Foxtail millet</name>
    <name type="synonym">Panicum italicum</name>
    <dbReference type="NCBI Taxonomy" id="4555"/>
    <lineage>
        <taxon>Eukaryota</taxon>
        <taxon>Viridiplantae</taxon>
        <taxon>Streptophyta</taxon>
        <taxon>Embryophyta</taxon>
        <taxon>Tracheophyta</taxon>
        <taxon>Spermatophyta</taxon>
        <taxon>Magnoliopsida</taxon>
        <taxon>Liliopsida</taxon>
        <taxon>Poales</taxon>
        <taxon>Poaceae</taxon>
        <taxon>PACMAD clade</taxon>
        <taxon>Panicoideae</taxon>
        <taxon>Panicodae</taxon>
        <taxon>Paniceae</taxon>
        <taxon>Cenchrinae</taxon>
        <taxon>Setaria</taxon>
    </lineage>
</organism>
<gene>
    <name evidence="1" type="ORF">SETIT_8G148500v2</name>
</gene>
<dbReference type="EMBL" id="CM003535">
    <property type="protein sequence ID" value="RCV38510.1"/>
    <property type="molecule type" value="Genomic_DNA"/>
</dbReference>
<name>A0A368S9J1_SETIT</name>